<evidence type="ECO:0000259" key="2">
    <source>
        <dbReference type="Pfam" id="PF19029"/>
    </source>
</evidence>
<keyword evidence="4" id="KW-1185">Reference proteome</keyword>
<evidence type="ECO:0000313" key="3">
    <source>
        <dbReference type="EMBL" id="PJE35960.1"/>
    </source>
</evidence>
<protein>
    <submittedName>
        <fullName evidence="3">DUF883 domain-containing protein</fullName>
    </submittedName>
</protein>
<keyword evidence="1" id="KW-1133">Transmembrane helix</keyword>
<comment type="caution">
    <text evidence="3">The sequence shown here is derived from an EMBL/GenBank/DDBJ whole genome shotgun (WGS) entry which is preliminary data.</text>
</comment>
<feature type="domain" description="DUF883" evidence="2">
    <location>
        <begin position="73"/>
        <end position="102"/>
    </location>
</feature>
<dbReference type="PANTHER" id="PTHR35893:SF3">
    <property type="entry name" value="INNER MEMBRANE PROTEIN"/>
    <property type="match status" value="1"/>
</dbReference>
<accession>A0A2M8IZJ8</accession>
<dbReference type="InterPro" id="IPR043605">
    <property type="entry name" value="DUF883_C"/>
</dbReference>
<dbReference type="Pfam" id="PF19029">
    <property type="entry name" value="DUF883_C"/>
    <property type="match status" value="1"/>
</dbReference>
<dbReference type="AlphaFoldDB" id="A0A2M8IZJ8"/>
<evidence type="ECO:0000313" key="4">
    <source>
        <dbReference type="Proteomes" id="UP000231553"/>
    </source>
</evidence>
<sequence>MARTSTNGAAEEANLAALSEQMGTLREDLAELANTVRGIGKAKSAEFSARARNSGAETAEYMAAQAKVAQDRANDFVATRPGAALGIAAGAGFLIGYLTSRR</sequence>
<keyword evidence="1" id="KW-0812">Transmembrane</keyword>
<organism evidence="3 4">
    <name type="scientific">Pseudooceanicola lipolyticus</name>
    <dbReference type="NCBI Taxonomy" id="2029104"/>
    <lineage>
        <taxon>Bacteria</taxon>
        <taxon>Pseudomonadati</taxon>
        <taxon>Pseudomonadota</taxon>
        <taxon>Alphaproteobacteria</taxon>
        <taxon>Rhodobacterales</taxon>
        <taxon>Paracoccaceae</taxon>
        <taxon>Pseudooceanicola</taxon>
    </lineage>
</organism>
<dbReference type="Proteomes" id="UP000231553">
    <property type="component" value="Unassembled WGS sequence"/>
</dbReference>
<name>A0A2M8IZJ8_9RHOB</name>
<feature type="transmembrane region" description="Helical" evidence="1">
    <location>
        <begin position="82"/>
        <end position="100"/>
    </location>
</feature>
<dbReference type="InterPro" id="IPR010279">
    <property type="entry name" value="YqjD/ElaB"/>
</dbReference>
<evidence type="ECO:0000256" key="1">
    <source>
        <dbReference type="SAM" id="Phobius"/>
    </source>
</evidence>
<dbReference type="RefSeq" id="WP_100163201.1">
    <property type="nucleotide sequence ID" value="NZ_PGTB01000063.1"/>
</dbReference>
<dbReference type="GO" id="GO:0043022">
    <property type="term" value="F:ribosome binding"/>
    <property type="evidence" value="ECO:0007669"/>
    <property type="project" value="InterPro"/>
</dbReference>
<reference evidence="3 4" key="1">
    <citation type="journal article" date="2018" name="Int. J. Syst. Evol. Microbiol.">
        <title>Pseudooceanicola lipolyticus sp. nov., a marine alphaproteobacterium, reclassification of Oceanicola flagellatus as Pseudooceanicola flagellatus comb. nov. and emended description of the genus Pseudooceanicola.</title>
        <authorList>
            <person name="Huang M.-M."/>
            <person name="Guo L.-L."/>
            <person name="Wu Y.-H."/>
            <person name="Lai Q.-L."/>
            <person name="Shao Z.-Z."/>
            <person name="Wang C.-S."/>
            <person name="Wu M."/>
            <person name="Xu X.-W."/>
        </authorList>
    </citation>
    <scope>NUCLEOTIDE SEQUENCE [LARGE SCALE GENOMIC DNA]</scope>
    <source>
        <strain evidence="3 4">157</strain>
    </source>
</reference>
<dbReference type="PANTHER" id="PTHR35893">
    <property type="entry name" value="INNER MEMBRANE PROTEIN-RELATED"/>
    <property type="match status" value="1"/>
</dbReference>
<keyword evidence="1" id="KW-0472">Membrane</keyword>
<dbReference type="EMBL" id="PGTB01000063">
    <property type="protein sequence ID" value="PJE35960.1"/>
    <property type="molecule type" value="Genomic_DNA"/>
</dbReference>
<gene>
    <name evidence="3" type="ORF">CVM52_14475</name>
</gene>
<proteinExistence type="predicted"/>